<keyword evidence="3" id="KW-1185">Reference proteome</keyword>
<protein>
    <submittedName>
        <fullName evidence="2">Transposon TX1</fullName>
    </submittedName>
</protein>
<keyword evidence="1" id="KW-0175">Coiled coil</keyword>
<accession>A0A2U1KWQ9</accession>
<dbReference type="AlphaFoldDB" id="A0A2U1KWQ9"/>
<reference evidence="2 3" key="1">
    <citation type="journal article" date="2018" name="Mol. Plant">
        <title>The genome of Artemisia annua provides insight into the evolution of Asteraceae family and artemisinin biosynthesis.</title>
        <authorList>
            <person name="Shen Q."/>
            <person name="Zhang L."/>
            <person name="Liao Z."/>
            <person name="Wang S."/>
            <person name="Yan T."/>
            <person name="Shi P."/>
            <person name="Liu M."/>
            <person name="Fu X."/>
            <person name="Pan Q."/>
            <person name="Wang Y."/>
            <person name="Lv Z."/>
            <person name="Lu X."/>
            <person name="Zhang F."/>
            <person name="Jiang W."/>
            <person name="Ma Y."/>
            <person name="Chen M."/>
            <person name="Hao X."/>
            <person name="Li L."/>
            <person name="Tang Y."/>
            <person name="Lv G."/>
            <person name="Zhou Y."/>
            <person name="Sun X."/>
            <person name="Brodelius P.E."/>
            <person name="Rose J.K.C."/>
            <person name="Tang K."/>
        </authorList>
    </citation>
    <scope>NUCLEOTIDE SEQUENCE [LARGE SCALE GENOMIC DNA]</scope>
    <source>
        <strain evidence="3">cv. Huhao1</strain>
        <tissue evidence="2">Leaf</tissue>
    </source>
</reference>
<dbReference type="EMBL" id="PKPP01013237">
    <property type="protein sequence ID" value="PWA41196.1"/>
    <property type="molecule type" value="Genomic_DNA"/>
</dbReference>
<evidence type="ECO:0000256" key="1">
    <source>
        <dbReference type="SAM" id="Coils"/>
    </source>
</evidence>
<comment type="caution">
    <text evidence="2">The sequence shown here is derived from an EMBL/GenBank/DDBJ whole genome shotgun (WGS) entry which is preliminary data.</text>
</comment>
<evidence type="ECO:0000313" key="3">
    <source>
        <dbReference type="Proteomes" id="UP000245207"/>
    </source>
</evidence>
<name>A0A2U1KWQ9_ARTAN</name>
<dbReference type="OrthoDB" id="696485at2759"/>
<gene>
    <name evidence="2" type="ORF">CTI12_AA555960</name>
</gene>
<proteinExistence type="predicted"/>
<organism evidence="2 3">
    <name type="scientific">Artemisia annua</name>
    <name type="common">Sweet wormwood</name>
    <dbReference type="NCBI Taxonomy" id="35608"/>
    <lineage>
        <taxon>Eukaryota</taxon>
        <taxon>Viridiplantae</taxon>
        <taxon>Streptophyta</taxon>
        <taxon>Embryophyta</taxon>
        <taxon>Tracheophyta</taxon>
        <taxon>Spermatophyta</taxon>
        <taxon>Magnoliopsida</taxon>
        <taxon>eudicotyledons</taxon>
        <taxon>Gunneridae</taxon>
        <taxon>Pentapetalae</taxon>
        <taxon>asterids</taxon>
        <taxon>campanulids</taxon>
        <taxon>Asterales</taxon>
        <taxon>Asteraceae</taxon>
        <taxon>Asteroideae</taxon>
        <taxon>Anthemideae</taxon>
        <taxon>Artemisiinae</taxon>
        <taxon>Artemisia</taxon>
    </lineage>
</organism>
<dbReference type="Proteomes" id="UP000245207">
    <property type="component" value="Unassembled WGS sequence"/>
</dbReference>
<feature type="coiled-coil region" evidence="1">
    <location>
        <begin position="46"/>
        <end position="73"/>
    </location>
</feature>
<evidence type="ECO:0000313" key="2">
    <source>
        <dbReference type="EMBL" id="PWA41196.1"/>
    </source>
</evidence>
<sequence length="203" mass="24206">MEETDFQELVHNAWMAPVSTTNPDCVLRDKLKNVKIALKTWSKEKYRGLDAEIEMARKEADLWEREAESKTLEDYELELWQKARADWIEKDGIKAKMLKQKARIQWYEEGDENSKYFHAKDVLNLPGINSFNGINRERWKAVIWSTLYVIWCNRNQMIFRRNGSMIPDVFKEVPLRSFEWISARSKKDEVKQEEWFGGPIDRV</sequence>